<feature type="transmembrane region" description="Helical" evidence="1">
    <location>
        <begin position="112"/>
        <end position="134"/>
    </location>
</feature>
<dbReference type="Proteomes" id="UP000031202">
    <property type="component" value="Unassembled WGS sequence"/>
</dbReference>
<evidence type="ECO:0000313" key="3">
    <source>
        <dbReference type="Proteomes" id="UP000031202"/>
    </source>
</evidence>
<organism evidence="2 3">
    <name type="scientific">Microbacterium hominis</name>
    <dbReference type="NCBI Taxonomy" id="162426"/>
    <lineage>
        <taxon>Bacteria</taxon>
        <taxon>Bacillati</taxon>
        <taxon>Actinomycetota</taxon>
        <taxon>Actinomycetes</taxon>
        <taxon>Micrococcales</taxon>
        <taxon>Microbacteriaceae</taxon>
        <taxon>Microbacterium</taxon>
    </lineage>
</organism>
<protein>
    <submittedName>
        <fullName evidence="2">Membrane protein</fullName>
    </submittedName>
</protein>
<keyword evidence="1" id="KW-0472">Membrane</keyword>
<evidence type="ECO:0000313" key="2">
    <source>
        <dbReference type="EMBL" id="KIC58369.1"/>
    </source>
</evidence>
<name>A0A0B4CB25_9MICO</name>
<accession>A0A0B4CB25</accession>
<proteinExistence type="predicted"/>
<sequence length="166" mass="17801">MTAPHADAAAPTRMTGIGRVLVVVYAVMALAATGRSFVQIVQDFAAAPLAYTLSALAAVVYVLATVALVKSDGRRWYVVAWVAICVELAGVLIVGTLSLTHPELFLHDATVWSGYGFGYFWVPLVLPFVGLWWLRSGGRERPDLDGAAAPDDAKAGIVRTDGRSRW</sequence>
<gene>
    <name evidence="2" type="ORF">RM52_06530</name>
</gene>
<feature type="transmembrane region" description="Helical" evidence="1">
    <location>
        <begin position="20"/>
        <end position="38"/>
    </location>
</feature>
<dbReference type="AlphaFoldDB" id="A0A0B4CB25"/>
<feature type="transmembrane region" description="Helical" evidence="1">
    <location>
        <begin position="50"/>
        <end position="69"/>
    </location>
</feature>
<feature type="transmembrane region" description="Helical" evidence="1">
    <location>
        <begin position="76"/>
        <end position="100"/>
    </location>
</feature>
<evidence type="ECO:0000256" key="1">
    <source>
        <dbReference type="SAM" id="Phobius"/>
    </source>
</evidence>
<dbReference type="RefSeq" id="WP_039414621.1">
    <property type="nucleotide sequence ID" value="NZ_JWSZ01000008.1"/>
</dbReference>
<reference evidence="2 3" key="1">
    <citation type="submission" date="2014-12" db="EMBL/GenBank/DDBJ databases">
        <title>Genome sequencing of Microbacterium hominis TPW29.</title>
        <authorList>
            <person name="Tan P.W."/>
            <person name="Chan K.-G."/>
        </authorList>
    </citation>
    <scope>NUCLEOTIDE SEQUENCE [LARGE SCALE GENOMIC DNA]</scope>
    <source>
        <strain evidence="2 3">TPW29</strain>
    </source>
</reference>
<keyword evidence="1" id="KW-1133">Transmembrane helix</keyword>
<comment type="caution">
    <text evidence="2">The sequence shown here is derived from an EMBL/GenBank/DDBJ whole genome shotgun (WGS) entry which is preliminary data.</text>
</comment>
<keyword evidence="1" id="KW-0812">Transmembrane</keyword>
<dbReference type="EMBL" id="JWSZ01000008">
    <property type="protein sequence ID" value="KIC58369.1"/>
    <property type="molecule type" value="Genomic_DNA"/>
</dbReference>